<dbReference type="PANTHER" id="PTHR22993:SF9">
    <property type="entry name" value="FORMAMIDOPYRIMIDINE-DNA GLYCOSYLASE"/>
    <property type="match status" value="1"/>
</dbReference>
<dbReference type="InterPro" id="IPR012319">
    <property type="entry name" value="FPG_cat"/>
</dbReference>
<dbReference type="FunFam" id="1.10.8.50:FF:000003">
    <property type="entry name" value="Formamidopyrimidine-DNA glycosylase"/>
    <property type="match status" value="1"/>
</dbReference>
<dbReference type="InterPro" id="IPR015886">
    <property type="entry name" value="H2TH_FPG"/>
</dbReference>
<feature type="domain" description="FPG-type" evidence="16">
    <location>
        <begin position="236"/>
        <end position="270"/>
    </location>
</feature>
<evidence type="ECO:0000256" key="13">
    <source>
        <dbReference type="ARBA" id="ARBA00023295"/>
    </source>
</evidence>
<dbReference type="PROSITE" id="PS51068">
    <property type="entry name" value="FPG_CAT"/>
    <property type="match status" value="1"/>
</dbReference>
<feature type="binding site" evidence="15">
    <location>
        <position position="151"/>
    </location>
    <ligand>
        <name>DNA</name>
        <dbReference type="ChEBI" id="CHEBI:16991"/>
    </ligand>
</feature>
<evidence type="ECO:0000256" key="3">
    <source>
        <dbReference type="ARBA" id="ARBA00011245"/>
    </source>
</evidence>
<evidence type="ECO:0000256" key="12">
    <source>
        <dbReference type="ARBA" id="ARBA00023268"/>
    </source>
</evidence>
<evidence type="ECO:0000256" key="7">
    <source>
        <dbReference type="ARBA" id="ARBA00022801"/>
    </source>
</evidence>
<sequence>MPELPEVETTRRGVEPYSAGQTIKRVIVRNPSLRWPVPASLPRKLRGQQVTAVERRAKYLLFRTAAGSMMIHLGMSGSLRVVDAREPPGKHDHIDIVFEGGRCLRYNDPRRFGCCLWLGPGESHDLLEGLGPEPLGPDFDGDLLFRRSRGRKVPVKQFVMDGKVVVGVGNIYANEALFQAGIRPDRPAGRISRARYERLAEEIKRVLTFAINQGGTTLRDFVGGDGKPGYFAQQLFVYGREGEPCKRCQRMLKKSTLGQRTTVYCVACQR</sequence>
<dbReference type="GO" id="GO:0003684">
    <property type="term" value="F:damaged DNA binding"/>
    <property type="evidence" value="ECO:0007669"/>
    <property type="project" value="InterPro"/>
</dbReference>
<evidence type="ECO:0000256" key="2">
    <source>
        <dbReference type="ARBA" id="ARBA00009409"/>
    </source>
</evidence>
<evidence type="ECO:0000256" key="6">
    <source>
        <dbReference type="ARBA" id="ARBA00022771"/>
    </source>
</evidence>
<dbReference type="EC" id="3.2.2.23" evidence="15"/>
<protein>
    <recommendedName>
        <fullName evidence="15">Formamidopyrimidine-DNA glycosylase</fullName>
        <shortName evidence="15">Fapy-DNA glycosylase</shortName>
        <ecNumber evidence="15">3.2.2.23</ecNumber>
    </recommendedName>
    <alternativeName>
        <fullName evidence="15">DNA-(apurinic or apyrimidinic site) lyase MutM</fullName>
        <shortName evidence="15">AP lyase MutM</shortName>
        <ecNumber evidence="15">4.2.99.18</ecNumber>
    </alternativeName>
</protein>
<evidence type="ECO:0000313" key="18">
    <source>
        <dbReference type="EMBL" id="PLW85330.1"/>
    </source>
</evidence>
<keyword evidence="6 15" id="KW-0863">Zinc-finger</keyword>
<dbReference type="NCBIfam" id="TIGR00577">
    <property type="entry name" value="fpg"/>
    <property type="match status" value="1"/>
</dbReference>
<feature type="binding site" evidence="15">
    <location>
        <position position="110"/>
    </location>
    <ligand>
        <name>DNA</name>
        <dbReference type="ChEBI" id="CHEBI:16991"/>
    </ligand>
</feature>
<evidence type="ECO:0000256" key="11">
    <source>
        <dbReference type="ARBA" id="ARBA00023239"/>
    </source>
</evidence>
<dbReference type="RefSeq" id="WP_084198151.1">
    <property type="nucleotide sequence ID" value="NZ_BMYL01000007.1"/>
</dbReference>
<keyword evidence="8 15" id="KW-0862">Zinc</keyword>
<evidence type="ECO:0000259" key="16">
    <source>
        <dbReference type="PROSITE" id="PS51066"/>
    </source>
</evidence>
<comment type="catalytic activity">
    <reaction evidence="1 15">
        <text>Hydrolysis of DNA containing ring-opened 7-methylguanine residues, releasing 2,6-diamino-4-hydroxy-5-(N-methyl)formamidopyrimidine.</text>
        <dbReference type="EC" id="3.2.2.23"/>
    </reaction>
</comment>
<dbReference type="SUPFAM" id="SSF57716">
    <property type="entry name" value="Glucocorticoid receptor-like (DNA-binding domain)"/>
    <property type="match status" value="1"/>
</dbReference>
<dbReference type="SMART" id="SM00898">
    <property type="entry name" value="Fapy_DNA_glyco"/>
    <property type="match status" value="1"/>
</dbReference>
<feature type="active site" description="Proton donor; for delta-elimination activity" evidence="15">
    <location>
        <position position="260"/>
    </location>
</feature>
<dbReference type="GO" id="GO:0034039">
    <property type="term" value="F:8-oxo-7,8-dihydroguanine DNA N-glycosylase activity"/>
    <property type="evidence" value="ECO:0007669"/>
    <property type="project" value="TreeGrafter"/>
</dbReference>
<dbReference type="AlphaFoldDB" id="A0AAP8MCK9"/>
<evidence type="ECO:0000256" key="8">
    <source>
        <dbReference type="ARBA" id="ARBA00022833"/>
    </source>
</evidence>
<dbReference type="Pfam" id="PF01149">
    <property type="entry name" value="Fapy_DNA_glyco"/>
    <property type="match status" value="1"/>
</dbReference>
<keyword evidence="5 15" id="KW-0227">DNA damage</keyword>
<feature type="active site" description="Proton donor; for beta-elimination activity" evidence="15">
    <location>
        <position position="58"/>
    </location>
</feature>
<dbReference type="Gene3D" id="3.20.190.10">
    <property type="entry name" value="MutM-like, N-terminal"/>
    <property type="match status" value="1"/>
</dbReference>
<organism evidence="18 19">
    <name type="scientific">Halioglobus japonicus</name>
    <dbReference type="NCBI Taxonomy" id="930805"/>
    <lineage>
        <taxon>Bacteria</taxon>
        <taxon>Pseudomonadati</taxon>
        <taxon>Pseudomonadota</taxon>
        <taxon>Gammaproteobacteria</taxon>
        <taxon>Cellvibrionales</taxon>
        <taxon>Halieaceae</taxon>
        <taxon>Halioglobus</taxon>
    </lineage>
</organism>
<reference evidence="18 19" key="1">
    <citation type="submission" date="2018-01" db="EMBL/GenBank/DDBJ databases">
        <title>The draft genome sequence of Halioglobus japonicus S1-36.</title>
        <authorList>
            <person name="Du Z.-J."/>
            <person name="Shi M.-J."/>
        </authorList>
    </citation>
    <scope>NUCLEOTIDE SEQUENCE [LARGE SCALE GENOMIC DNA]</scope>
    <source>
        <strain evidence="18 19">S1-36</strain>
    </source>
</reference>
<keyword evidence="11 15" id="KW-0456">Lyase</keyword>
<dbReference type="InterPro" id="IPR020629">
    <property type="entry name" value="FPG_Glyclase"/>
</dbReference>
<comment type="subunit">
    <text evidence="3 15">Monomer.</text>
</comment>
<gene>
    <name evidence="15" type="primary">mutM</name>
    <name evidence="15" type="synonym">fpg</name>
    <name evidence="18" type="ORF">C0029_11885</name>
</gene>
<dbReference type="Gene3D" id="1.10.8.50">
    <property type="match status" value="1"/>
</dbReference>
<keyword evidence="10 15" id="KW-0234">DNA repair</keyword>
<feature type="active site" description="Proton donor" evidence="15">
    <location>
        <position position="3"/>
    </location>
</feature>
<dbReference type="NCBIfam" id="NF002211">
    <property type="entry name" value="PRK01103.1"/>
    <property type="match status" value="1"/>
</dbReference>
<dbReference type="InterPro" id="IPR035937">
    <property type="entry name" value="FPG_N"/>
</dbReference>
<dbReference type="CDD" id="cd08966">
    <property type="entry name" value="EcFpg-like_N"/>
    <property type="match status" value="1"/>
</dbReference>
<evidence type="ECO:0000256" key="5">
    <source>
        <dbReference type="ARBA" id="ARBA00022763"/>
    </source>
</evidence>
<comment type="similarity">
    <text evidence="2 15">Belongs to the FPG family.</text>
</comment>
<dbReference type="PANTHER" id="PTHR22993">
    <property type="entry name" value="FORMAMIDOPYRIMIDINE-DNA GLYCOSYLASE"/>
    <property type="match status" value="1"/>
</dbReference>
<dbReference type="SUPFAM" id="SSF81624">
    <property type="entry name" value="N-terminal domain of MutM-like DNA repair proteins"/>
    <property type="match status" value="1"/>
</dbReference>
<feature type="binding site" evidence="15">
    <location>
        <position position="91"/>
    </location>
    <ligand>
        <name>DNA</name>
        <dbReference type="ChEBI" id="CHEBI:16991"/>
    </ligand>
</feature>
<dbReference type="GO" id="GO:0140078">
    <property type="term" value="F:class I DNA-(apurinic or apyrimidinic site) endonuclease activity"/>
    <property type="evidence" value="ECO:0007669"/>
    <property type="project" value="UniProtKB-EC"/>
</dbReference>
<comment type="catalytic activity">
    <reaction evidence="14 15">
        <text>2'-deoxyribonucleotide-(2'-deoxyribose 5'-phosphate)-2'-deoxyribonucleotide-DNA = a 3'-end 2'-deoxyribonucleotide-(2,3-dehydro-2,3-deoxyribose 5'-phosphate)-DNA + a 5'-end 5'-phospho-2'-deoxyribonucleoside-DNA + H(+)</text>
        <dbReference type="Rhea" id="RHEA:66592"/>
        <dbReference type="Rhea" id="RHEA-COMP:13180"/>
        <dbReference type="Rhea" id="RHEA-COMP:16897"/>
        <dbReference type="Rhea" id="RHEA-COMP:17067"/>
        <dbReference type="ChEBI" id="CHEBI:15378"/>
        <dbReference type="ChEBI" id="CHEBI:136412"/>
        <dbReference type="ChEBI" id="CHEBI:157695"/>
        <dbReference type="ChEBI" id="CHEBI:167181"/>
        <dbReference type="EC" id="4.2.99.18"/>
    </reaction>
</comment>
<dbReference type="InterPro" id="IPR010979">
    <property type="entry name" value="Ribosomal_uS13-like_H2TH"/>
</dbReference>
<proteinExistence type="inferred from homology"/>
<comment type="function">
    <text evidence="15">Involved in base excision repair of DNA damaged by oxidation or by mutagenic agents. Acts as DNA glycosylase that recognizes and removes damaged bases. Has a preference for oxidized purines, such as 7,8-dihydro-8-oxoguanine (8-oxoG). Has AP (apurinic/apyrimidinic) lyase activity and introduces nicks in the DNA strand. Cleaves the DNA backbone by beta-delta elimination to generate a single-strand break at the site of the removed base with both 3'- and 5'-phosphates.</text>
</comment>
<dbReference type="SMART" id="SM01232">
    <property type="entry name" value="H2TH"/>
    <property type="match status" value="1"/>
</dbReference>
<dbReference type="FunFam" id="3.20.190.10:FF:000001">
    <property type="entry name" value="Formamidopyrimidine-DNA glycosylase"/>
    <property type="match status" value="1"/>
</dbReference>
<dbReference type="EMBL" id="PKUR01000003">
    <property type="protein sequence ID" value="PLW85330.1"/>
    <property type="molecule type" value="Genomic_DNA"/>
</dbReference>
<dbReference type="GO" id="GO:0008270">
    <property type="term" value="F:zinc ion binding"/>
    <property type="evidence" value="ECO:0007669"/>
    <property type="project" value="UniProtKB-UniRule"/>
</dbReference>
<keyword evidence="9 15" id="KW-0238">DNA-binding</keyword>
<keyword evidence="19" id="KW-1185">Reference proteome</keyword>
<keyword evidence="13 15" id="KW-0326">Glycosidase</keyword>
<dbReference type="Pfam" id="PF06831">
    <property type="entry name" value="H2TH"/>
    <property type="match status" value="1"/>
</dbReference>
<evidence type="ECO:0000256" key="4">
    <source>
        <dbReference type="ARBA" id="ARBA00022723"/>
    </source>
</evidence>
<comment type="caution">
    <text evidence="18">The sequence shown here is derived from an EMBL/GenBank/DDBJ whole genome shotgun (WGS) entry which is preliminary data.</text>
</comment>
<evidence type="ECO:0000256" key="9">
    <source>
        <dbReference type="ARBA" id="ARBA00023125"/>
    </source>
</evidence>
<comment type="cofactor">
    <cofactor evidence="15">
        <name>Zn(2+)</name>
        <dbReference type="ChEBI" id="CHEBI:29105"/>
    </cofactor>
    <text evidence="15">Binds 1 zinc ion per subunit.</text>
</comment>
<keyword evidence="12 15" id="KW-0511">Multifunctional enzyme</keyword>
<dbReference type="Proteomes" id="UP000235162">
    <property type="component" value="Unassembled WGS sequence"/>
</dbReference>
<evidence type="ECO:0000256" key="1">
    <source>
        <dbReference type="ARBA" id="ARBA00001668"/>
    </source>
</evidence>
<name>A0AAP8MCK9_9GAMM</name>
<keyword evidence="7 15" id="KW-0378">Hydrolase</keyword>
<dbReference type="HAMAP" id="MF_00103">
    <property type="entry name" value="Fapy_DNA_glycosyl"/>
    <property type="match status" value="1"/>
</dbReference>
<accession>A0AAP8MCK9</accession>
<dbReference type="SUPFAM" id="SSF46946">
    <property type="entry name" value="S13-like H2TH domain"/>
    <property type="match status" value="1"/>
</dbReference>
<dbReference type="GO" id="GO:0006284">
    <property type="term" value="P:base-excision repair"/>
    <property type="evidence" value="ECO:0007669"/>
    <property type="project" value="InterPro"/>
</dbReference>
<feature type="active site" description="Schiff-base intermediate with DNA" evidence="15">
    <location>
        <position position="2"/>
    </location>
</feature>
<evidence type="ECO:0000256" key="14">
    <source>
        <dbReference type="ARBA" id="ARBA00044632"/>
    </source>
</evidence>
<dbReference type="KEGG" id="hja:BST95_03315"/>
<feature type="domain" description="Formamidopyrimidine-DNA glycosylase catalytic" evidence="17">
    <location>
        <begin position="2"/>
        <end position="113"/>
    </location>
</feature>
<dbReference type="InterPro" id="IPR000214">
    <property type="entry name" value="Znf_DNA_glyclase/AP_lyase"/>
</dbReference>
<evidence type="ECO:0000259" key="17">
    <source>
        <dbReference type="PROSITE" id="PS51068"/>
    </source>
</evidence>
<evidence type="ECO:0000256" key="10">
    <source>
        <dbReference type="ARBA" id="ARBA00023204"/>
    </source>
</evidence>
<keyword evidence="4 15" id="KW-0479">Metal-binding</keyword>
<dbReference type="PROSITE" id="PS51066">
    <property type="entry name" value="ZF_FPG_2"/>
    <property type="match status" value="1"/>
</dbReference>
<evidence type="ECO:0000313" key="19">
    <source>
        <dbReference type="Proteomes" id="UP000235162"/>
    </source>
</evidence>
<dbReference type="EC" id="4.2.99.18" evidence="15"/>
<evidence type="ECO:0000256" key="15">
    <source>
        <dbReference type="HAMAP-Rule" id="MF_00103"/>
    </source>
</evidence>